<dbReference type="EMBL" id="KE504232">
    <property type="protein sequence ID" value="EPS94449.1"/>
    <property type="molecule type" value="Genomic_DNA"/>
</dbReference>
<gene>
    <name evidence="2" type="ORF">FOMPIDRAFT_1134345</name>
</gene>
<organism evidence="2 3">
    <name type="scientific">Fomitopsis schrenkii</name>
    <name type="common">Brown rot fungus</name>
    <dbReference type="NCBI Taxonomy" id="2126942"/>
    <lineage>
        <taxon>Eukaryota</taxon>
        <taxon>Fungi</taxon>
        <taxon>Dikarya</taxon>
        <taxon>Basidiomycota</taxon>
        <taxon>Agaricomycotina</taxon>
        <taxon>Agaricomycetes</taxon>
        <taxon>Polyporales</taxon>
        <taxon>Fomitopsis</taxon>
    </lineage>
</organism>
<protein>
    <submittedName>
        <fullName evidence="2">Uncharacterized protein</fullName>
    </submittedName>
</protein>
<accession>S8F6A9</accession>
<dbReference type="Proteomes" id="UP000015241">
    <property type="component" value="Unassembled WGS sequence"/>
</dbReference>
<reference evidence="2 3" key="1">
    <citation type="journal article" date="2012" name="Science">
        <title>The Paleozoic origin of enzymatic lignin decomposition reconstructed from 31 fungal genomes.</title>
        <authorList>
            <person name="Floudas D."/>
            <person name="Binder M."/>
            <person name="Riley R."/>
            <person name="Barry K."/>
            <person name="Blanchette R.A."/>
            <person name="Henrissat B."/>
            <person name="Martinez A.T."/>
            <person name="Otillar R."/>
            <person name="Spatafora J.W."/>
            <person name="Yadav J.S."/>
            <person name="Aerts A."/>
            <person name="Benoit I."/>
            <person name="Boyd A."/>
            <person name="Carlson A."/>
            <person name="Copeland A."/>
            <person name="Coutinho P.M."/>
            <person name="de Vries R.P."/>
            <person name="Ferreira P."/>
            <person name="Findley K."/>
            <person name="Foster B."/>
            <person name="Gaskell J."/>
            <person name="Glotzer D."/>
            <person name="Gorecki P."/>
            <person name="Heitman J."/>
            <person name="Hesse C."/>
            <person name="Hori C."/>
            <person name="Igarashi K."/>
            <person name="Jurgens J.A."/>
            <person name="Kallen N."/>
            <person name="Kersten P."/>
            <person name="Kohler A."/>
            <person name="Kuees U."/>
            <person name="Kumar T.K.A."/>
            <person name="Kuo A."/>
            <person name="LaButti K."/>
            <person name="Larrondo L.F."/>
            <person name="Lindquist E."/>
            <person name="Ling A."/>
            <person name="Lombard V."/>
            <person name="Lucas S."/>
            <person name="Lundell T."/>
            <person name="Martin R."/>
            <person name="McLaughlin D.J."/>
            <person name="Morgenstern I."/>
            <person name="Morin E."/>
            <person name="Murat C."/>
            <person name="Nagy L.G."/>
            <person name="Nolan M."/>
            <person name="Ohm R.A."/>
            <person name="Patyshakuliyeva A."/>
            <person name="Rokas A."/>
            <person name="Ruiz-Duenas F.J."/>
            <person name="Sabat G."/>
            <person name="Salamov A."/>
            <person name="Samejima M."/>
            <person name="Schmutz J."/>
            <person name="Slot J.C."/>
            <person name="St John F."/>
            <person name="Stenlid J."/>
            <person name="Sun H."/>
            <person name="Sun S."/>
            <person name="Syed K."/>
            <person name="Tsang A."/>
            <person name="Wiebenga A."/>
            <person name="Young D."/>
            <person name="Pisabarro A."/>
            <person name="Eastwood D.C."/>
            <person name="Martin F."/>
            <person name="Cullen D."/>
            <person name="Grigoriev I.V."/>
            <person name="Hibbett D.S."/>
        </authorList>
    </citation>
    <scope>NUCLEOTIDE SEQUENCE</scope>
    <source>
        <strain evidence="3">FP-58527</strain>
    </source>
</reference>
<keyword evidence="1" id="KW-1133">Transmembrane helix</keyword>
<keyword evidence="3" id="KW-1185">Reference proteome</keyword>
<dbReference type="InParanoid" id="S8F6A9"/>
<keyword evidence="1" id="KW-0472">Membrane</keyword>
<dbReference type="AlphaFoldDB" id="S8F6A9"/>
<evidence type="ECO:0000256" key="1">
    <source>
        <dbReference type="SAM" id="Phobius"/>
    </source>
</evidence>
<keyword evidence="1" id="KW-0812">Transmembrane</keyword>
<sequence length="51" mass="5613">INGCVTYLPAFAEVISTLRMYTVTGRNWHFALATFLTGIVAFASNLVRFAS</sequence>
<feature type="non-terminal residue" evidence="2">
    <location>
        <position position="1"/>
    </location>
</feature>
<dbReference type="HOGENOM" id="CLU_3111909_0_0_1"/>
<name>S8F6A9_FOMSC</name>
<feature type="transmembrane region" description="Helical" evidence="1">
    <location>
        <begin position="28"/>
        <end position="47"/>
    </location>
</feature>
<proteinExistence type="predicted"/>
<evidence type="ECO:0000313" key="2">
    <source>
        <dbReference type="EMBL" id="EPS94449.1"/>
    </source>
</evidence>
<evidence type="ECO:0000313" key="3">
    <source>
        <dbReference type="Proteomes" id="UP000015241"/>
    </source>
</evidence>